<sequence length="266" mass="29782">MTETRLLRGPLDRFGLWLARVLSREIDKPPDIGYSDPEALAAALRPGDVLLIEGRQRLSTAIKYLTQSTWSHSALFAGDALPPPKVGGEGPQLIEVNLGEGCVVSPLSKYRYTNARICRPVGLSDKDRDAVVGFMAERIGYAYDMKNIVDLARYLLPTPPVPVRFRRRMLALGSGDPTRAICSTMIAQAFQSVRYPILPVVMRDGERQPQASGYSKRDILHIRHHSLFVPRDFDLSPYFSVVKPTVENGFDYRDLNWAAPETELAR</sequence>
<reference evidence="1" key="1">
    <citation type="submission" date="2018-06" db="EMBL/GenBank/DDBJ databases">
        <authorList>
            <person name="Zhirakovskaya E."/>
        </authorList>
    </citation>
    <scope>NUCLEOTIDE SEQUENCE</scope>
</reference>
<name>A0A3B0TD48_9ZZZZ</name>
<evidence type="ECO:0000313" key="1">
    <source>
        <dbReference type="EMBL" id="VAW16415.1"/>
    </source>
</evidence>
<accession>A0A3B0TD48</accession>
<dbReference type="Gene3D" id="3.90.1720.10">
    <property type="entry name" value="endopeptidase domain like (from Nostoc punctiforme)"/>
    <property type="match status" value="1"/>
</dbReference>
<dbReference type="InterPro" id="IPR038765">
    <property type="entry name" value="Papain-like_cys_pep_sf"/>
</dbReference>
<dbReference type="AlphaFoldDB" id="A0A3B0TD48"/>
<dbReference type="EMBL" id="UOEM01000097">
    <property type="protein sequence ID" value="VAW16415.1"/>
    <property type="molecule type" value="Genomic_DNA"/>
</dbReference>
<protein>
    <recommendedName>
        <fullName evidence="2">Lipo-like protein</fullName>
    </recommendedName>
</protein>
<gene>
    <name evidence="1" type="ORF">MNBD_ALPHA09-218</name>
</gene>
<dbReference type="SUPFAM" id="SSF54001">
    <property type="entry name" value="Cysteine proteinases"/>
    <property type="match status" value="1"/>
</dbReference>
<proteinExistence type="predicted"/>
<organism evidence="1">
    <name type="scientific">hydrothermal vent metagenome</name>
    <dbReference type="NCBI Taxonomy" id="652676"/>
    <lineage>
        <taxon>unclassified sequences</taxon>
        <taxon>metagenomes</taxon>
        <taxon>ecological metagenomes</taxon>
    </lineage>
</organism>
<evidence type="ECO:0008006" key="2">
    <source>
        <dbReference type="Google" id="ProtNLM"/>
    </source>
</evidence>